<dbReference type="InterPro" id="IPR023695">
    <property type="entry name" value="Thiosulf_sulfurTrfase"/>
</dbReference>
<dbReference type="InterPro" id="IPR001763">
    <property type="entry name" value="Rhodanese-like_dom"/>
</dbReference>
<dbReference type="InterPro" id="IPR050229">
    <property type="entry name" value="GlpE_sulfurtransferase"/>
</dbReference>
<dbReference type="NCBIfam" id="NF001195">
    <property type="entry name" value="PRK00162.1"/>
    <property type="match status" value="1"/>
</dbReference>
<evidence type="ECO:0000313" key="5">
    <source>
        <dbReference type="EMBL" id="SUU34162.1"/>
    </source>
</evidence>
<dbReference type="Gene3D" id="3.40.250.10">
    <property type="entry name" value="Rhodanese-like domain"/>
    <property type="match status" value="1"/>
</dbReference>
<feature type="active site" description="Cysteine persulfide intermediate" evidence="3">
    <location>
        <position position="107"/>
    </location>
</feature>
<dbReference type="PANTHER" id="PTHR43031">
    <property type="entry name" value="FAD-DEPENDENT OXIDOREDUCTASE"/>
    <property type="match status" value="1"/>
</dbReference>
<keyword evidence="1 3" id="KW-0963">Cytoplasm</keyword>
<dbReference type="GO" id="GO:0005737">
    <property type="term" value="C:cytoplasm"/>
    <property type="evidence" value="ECO:0007669"/>
    <property type="project" value="UniProtKB-SubCell"/>
</dbReference>
<comment type="catalytic activity">
    <reaction evidence="3">
        <text>thiosulfate + hydrogen cyanide = thiocyanate + sulfite + 2 H(+)</text>
        <dbReference type="Rhea" id="RHEA:16881"/>
        <dbReference type="ChEBI" id="CHEBI:15378"/>
        <dbReference type="ChEBI" id="CHEBI:17359"/>
        <dbReference type="ChEBI" id="CHEBI:18022"/>
        <dbReference type="ChEBI" id="CHEBI:18407"/>
        <dbReference type="ChEBI" id="CHEBI:33542"/>
        <dbReference type="EC" id="2.8.1.1"/>
    </reaction>
</comment>
<protein>
    <recommendedName>
        <fullName evidence="3">Thiosulfate sulfurtransferase GlpE</fullName>
        <ecNumber evidence="3">2.8.1.1</ecNumber>
    </recommendedName>
</protein>
<name>A0A380VAG6_9PAST</name>
<proteinExistence type="inferred from homology"/>
<dbReference type="SUPFAM" id="SSF52821">
    <property type="entry name" value="Rhodanese/Cell cycle control phosphatase"/>
    <property type="match status" value="1"/>
</dbReference>
<accession>A0A380VAG6</accession>
<dbReference type="InterPro" id="IPR036873">
    <property type="entry name" value="Rhodanese-like_dom_sf"/>
</dbReference>
<dbReference type="GO" id="GO:0103041">
    <property type="term" value="F:thiosulfate-thioredoxin sulfurtransferase activity"/>
    <property type="evidence" value="ECO:0007669"/>
    <property type="project" value="RHEA"/>
</dbReference>
<evidence type="ECO:0000256" key="2">
    <source>
        <dbReference type="ARBA" id="ARBA00022679"/>
    </source>
</evidence>
<dbReference type="GO" id="GO:0004792">
    <property type="term" value="F:thiosulfate-cyanide sulfurtransferase activity"/>
    <property type="evidence" value="ECO:0007669"/>
    <property type="project" value="UniProtKB-UniRule"/>
</dbReference>
<comment type="subcellular location">
    <subcellularLocation>
        <location evidence="3">Cytoplasm</location>
    </subcellularLocation>
</comment>
<organism evidence="5 6">
    <name type="scientific">Actinobacillus seminis</name>
    <dbReference type="NCBI Taxonomy" id="722"/>
    <lineage>
        <taxon>Bacteria</taxon>
        <taxon>Pseudomonadati</taxon>
        <taxon>Pseudomonadota</taxon>
        <taxon>Gammaproteobacteria</taxon>
        <taxon>Pasteurellales</taxon>
        <taxon>Pasteurellaceae</taxon>
        <taxon>Actinobacillus</taxon>
    </lineage>
</organism>
<keyword evidence="2 3" id="KW-0808">Transferase</keyword>
<dbReference type="SMART" id="SM00450">
    <property type="entry name" value="RHOD"/>
    <property type="match status" value="1"/>
</dbReference>
<comment type="function">
    <text evidence="3">Transferase that catalyzes the transfer of sulfur from thiosulfate to thiophilic acceptors such as cyanide or dithiols. May function in a CysM-independent thiosulfate assimilation pathway by catalyzing the conversion of thiosulfate to sulfite, which can then be used for L-cysteine biosynthesis.</text>
</comment>
<evidence type="ECO:0000256" key="3">
    <source>
        <dbReference type="HAMAP-Rule" id="MF_01009"/>
    </source>
</evidence>
<gene>
    <name evidence="3 5" type="primary">glpE</name>
    <name evidence="5" type="ORF">NCTC10851_00183</name>
</gene>
<dbReference type="CDD" id="cd01444">
    <property type="entry name" value="GlpE_ST"/>
    <property type="match status" value="1"/>
</dbReference>
<feature type="domain" description="Rhodanese" evidence="4">
    <location>
        <begin position="59"/>
        <end position="147"/>
    </location>
</feature>
<dbReference type="PANTHER" id="PTHR43031:SF6">
    <property type="entry name" value="THIOSULFATE SULFURTRANSFERASE GLPE"/>
    <property type="match status" value="1"/>
</dbReference>
<reference evidence="5 6" key="1">
    <citation type="submission" date="2018-06" db="EMBL/GenBank/DDBJ databases">
        <authorList>
            <consortium name="Pathogen Informatics"/>
            <person name="Doyle S."/>
        </authorList>
    </citation>
    <scope>NUCLEOTIDE SEQUENCE [LARGE SCALE GENOMIC DNA]</scope>
    <source>
        <strain evidence="5 6">NCTC10851</strain>
    </source>
</reference>
<comment type="catalytic activity">
    <reaction evidence="3">
        <text>thiosulfate + [thioredoxin]-dithiol = [thioredoxin]-disulfide + hydrogen sulfide + sulfite + 2 H(+)</text>
        <dbReference type="Rhea" id="RHEA:83859"/>
        <dbReference type="Rhea" id="RHEA-COMP:10698"/>
        <dbReference type="Rhea" id="RHEA-COMP:10700"/>
        <dbReference type="ChEBI" id="CHEBI:15378"/>
        <dbReference type="ChEBI" id="CHEBI:17359"/>
        <dbReference type="ChEBI" id="CHEBI:29919"/>
        <dbReference type="ChEBI" id="CHEBI:29950"/>
        <dbReference type="ChEBI" id="CHEBI:33542"/>
        <dbReference type="ChEBI" id="CHEBI:50058"/>
    </reaction>
</comment>
<dbReference type="Pfam" id="PF00581">
    <property type="entry name" value="Rhodanese"/>
    <property type="match status" value="1"/>
</dbReference>
<evidence type="ECO:0000313" key="6">
    <source>
        <dbReference type="Proteomes" id="UP000254507"/>
    </source>
</evidence>
<dbReference type="AlphaFoldDB" id="A0A380VAG6"/>
<dbReference type="PROSITE" id="PS50206">
    <property type="entry name" value="RHODANESE_3"/>
    <property type="match status" value="1"/>
</dbReference>
<dbReference type="EMBL" id="UFSB01000001">
    <property type="protein sequence ID" value="SUU34162.1"/>
    <property type="molecule type" value="Genomic_DNA"/>
</dbReference>
<dbReference type="HAMAP" id="MF_01009">
    <property type="entry name" value="Thiosulf_sulfurtr"/>
    <property type="match status" value="1"/>
</dbReference>
<evidence type="ECO:0000259" key="4">
    <source>
        <dbReference type="PROSITE" id="PS50206"/>
    </source>
</evidence>
<comment type="similarity">
    <text evidence="3">Belongs to the GlpE family.</text>
</comment>
<evidence type="ECO:0000256" key="1">
    <source>
        <dbReference type="ARBA" id="ARBA00022490"/>
    </source>
</evidence>
<dbReference type="EC" id="2.8.1.1" evidence="3"/>
<sequence>MPHLNSHFCTMTSFYAPAQIIMKFTRPTNNGTVALSINLFLTMKQFSEITPQQAWEMMNEQQAVLVDIRDLPRFTYSHPQNAFHLTNQNYGEFQQRYDFNHPIIVSCYHGISSRNIAAFLVEQGYKNVYSLIGGFDGWMRAELPIEVAYLSEPETN</sequence>
<dbReference type="Proteomes" id="UP000254507">
    <property type="component" value="Unassembled WGS sequence"/>
</dbReference>